<protein>
    <submittedName>
        <fullName evidence="15">Uncharacterized protein</fullName>
    </submittedName>
</protein>
<evidence type="ECO:0000256" key="5">
    <source>
        <dbReference type="ARBA" id="ARBA00022826"/>
    </source>
</evidence>
<dbReference type="PANTHER" id="PTHR10027">
    <property type="entry name" value="CALCIUM-ACTIVATED POTASSIUM CHANNEL ALPHA CHAIN"/>
    <property type="match status" value="1"/>
</dbReference>
<organism evidence="15 16">
    <name type="scientific">Babesia bovis</name>
    <dbReference type="NCBI Taxonomy" id="5865"/>
    <lineage>
        <taxon>Eukaryota</taxon>
        <taxon>Sar</taxon>
        <taxon>Alveolata</taxon>
        <taxon>Apicomplexa</taxon>
        <taxon>Aconoidasida</taxon>
        <taxon>Piroplasmida</taxon>
        <taxon>Babesiidae</taxon>
        <taxon>Babesia</taxon>
    </lineage>
</organism>
<evidence type="ECO:0000256" key="7">
    <source>
        <dbReference type="ARBA" id="ARBA00022989"/>
    </source>
</evidence>
<dbReference type="Proteomes" id="UP000002173">
    <property type="component" value="Chromosome 2"/>
</dbReference>
<dbReference type="GO" id="GO:0005267">
    <property type="term" value="F:potassium channel activity"/>
    <property type="evidence" value="ECO:0007669"/>
    <property type="project" value="UniProtKB-KW"/>
</dbReference>
<keyword evidence="5" id="KW-0631">Potassium channel</keyword>
<evidence type="ECO:0000256" key="10">
    <source>
        <dbReference type="ARBA" id="ARBA00023303"/>
    </source>
</evidence>
<dbReference type="InterPro" id="IPR013099">
    <property type="entry name" value="K_chnl_dom"/>
</dbReference>
<dbReference type="AlphaFoldDB" id="A7AU34"/>
<gene>
    <name evidence="15" type="ORF">BBOV_II004900</name>
</gene>
<evidence type="ECO:0000259" key="13">
    <source>
        <dbReference type="Pfam" id="PF07885"/>
    </source>
</evidence>
<keyword evidence="9 12" id="KW-0472">Membrane</keyword>
<dbReference type="Gene3D" id="3.40.50.720">
    <property type="entry name" value="NAD(P)-binding Rossmann-like Domain"/>
    <property type="match status" value="1"/>
</dbReference>
<dbReference type="STRING" id="5865.A7AU34"/>
<evidence type="ECO:0000256" key="4">
    <source>
        <dbReference type="ARBA" id="ARBA00022692"/>
    </source>
</evidence>
<dbReference type="OMA" id="YVIATEM"/>
<comment type="subcellular location">
    <subcellularLocation>
        <location evidence="1">Membrane</location>
        <topology evidence="1">Multi-pass membrane protein</topology>
    </subcellularLocation>
</comment>
<keyword evidence="6" id="KW-0630">Potassium</keyword>
<dbReference type="Pfam" id="PF07885">
    <property type="entry name" value="Ion_trans_2"/>
    <property type="match status" value="1"/>
</dbReference>
<name>A7AU34_BABBO</name>
<dbReference type="eggNOG" id="ENOG502T0AJ">
    <property type="taxonomic scope" value="Eukaryota"/>
</dbReference>
<evidence type="ECO:0000256" key="1">
    <source>
        <dbReference type="ARBA" id="ARBA00004141"/>
    </source>
</evidence>
<dbReference type="VEuPathDB" id="PiroplasmaDB:BBOV_II004900"/>
<evidence type="ECO:0000256" key="8">
    <source>
        <dbReference type="ARBA" id="ARBA00023065"/>
    </source>
</evidence>
<dbReference type="EMBL" id="AAXT01000003">
    <property type="protein sequence ID" value="EDO06445.1"/>
    <property type="molecule type" value="Genomic_DNA"/>
</dbReference>
<dbReference type="InParanoid" id="A7AU34"/>
<evidence type="ECO:0000256" key="2">
    <source>
        <dbReference type="ARBA" id="ARBA00022448"/>
    </source>
</evidence>
<evidence type="ECO:0000256" key="3">
    <source>
        <dbReference type="ARBA" id="ARBA00022538"/>
    </source>
</evidence>
<dbReference type="FunCoup" id="A7AU34">
    <property type="interactions" value="3"/>
</dbReference>
<sequence length="895" mass="100993">MLPDGDPRYASFYKDYNRAPNYARASDELTVLKRVGERLAFYTYLDLEVQKKCSVDAIFLHSDREEGNYNLLKWSVEKVPEVYWILEGAFQLVFCLNYLINLYEPDLRLKYIFSLRGFIDLSMTPALTQTIVYISSYTNLDAGEYGSISQFGLLFFGPLRFLKLTQAEDLLNKSFDNLSDVHMIIIGIATAAMSLLFSFSGMMYLLESPRSDADFHTPFDFIYFGVATMGTVGYGDFTPRTFMGRLMSILLICTCISLGAVRFKRLKEAITLSDVDMGNRLDVGGYKYVLFWGPMSPYQLLTFCRSIVNSFEGILDAVVVATPLPLETYRVVYSTVKRNTRLNICILGGSEKICAPSSIYKLIGLSTLTVVVNDMETDTHTDNIADDRMTILRTVACLNITKRLGASIDIQLHGVEYAPLVESSALLHTNNSEDGQCITEYSLSEVTEQLFEIATGMQFQIYRLVLPTCFNGMTFVEISQYLYKAKNMFLIGLISKDHCILNPLDYTVGKEGSETYEALVLAKSLRDVLHVSLLQSPNLDILKSSMSGFDSSIPLEITHAIQEHTEVNGSTQMQSRATDFHGIYKVDGYADATTVFAESRSQLILVCGWVVDMDRFLKCLLVDNNANVICLSPSDVVESTCSVSLSSFKHDVVYIDGSGLDADTLLYSGVLEATCVVILNSEQSYGKYNKIELPKDSQVLLVRHLVNHLYSMYKKHPRPVHIIMDIQHSSCLEYLDPSLVSSMDATCKRYAMNRLWQNFGEFMTSYEMASGSIFVQDMLYGLLAHSYVPSPNSVGYEIIQKLLDGNRQLNVYNRVCLVDIPHKFCGATFRSLYMHYLLMEHKISIGILRAYQDPLNKECKLLILVAPQPSFVLHQDDQVYLVEPNKVQQREGVVR</sequence>
<keyword evidence="16" id="KW-1185">Reference proteome</keyword>
<proteinExistence type="predicted"/>
<dbReference type="PANTHER" id="PTHR10027:SF10">
    <property type="entry name" value="SLOWPOKE 2, ISOFORM D"/>
    <property type="match status" value="1"/>
</dbReference>
<feature type="domain" description="Potassium channel" evidence="13">
    <location>
        <begin position="195"/>
        <end position="263"/>
    </location>
</feature>
<dbReference type="InterPro" id="IPR047871">
    <property type="entry name" value="K_chnl_Slo-like"/>
</dbReference>
<keyword evidence="10" id="KW-0407">Ion channel</keyword>
<keyword evidence="4 12" id="KW-0812">Transmembrane</keyword>
<keyword evidence="8" id="KW-0406">Ion transport</keyword>
<evidence type="ECO:0000313" key="16">
    <source>
        <dbReference type="Proteomes" id="UP000002173"/>
    </source>
</evidence>
<dbReference type="SUPFAM" id="SSF81324">
    <property type="entry name" value="Voltage-gated potassium channels"/>
    <property type="match status" value="1"/>
</dbReference>
<dbReference type="InterPro" id="IPR003148">
    <property type="entry name" value="RCK_N"/>
</dbReference>
<keyword evidence="2" id="KW-0813">Transport</keyword>
<evidence type="ECO:0000256" key="9">
    <source>
        <dbReference type="ARBA" id="ARBA00023136"/>
    </source>
</evidence>
<evidence type="ECO:0000256" key="12">
    <source>
        <dbReference type="SAM" id="Phobius"/>
    </source>
</evidence>
<keyword evidence="3" id="KW-0633">Potassium transport</keyword>
<evidence type="ECO:0000256" key="11">
    <source>
        <dbReference type="ARBA" id="ARBA00034430"/>
    </source>
</evidence>
<feature type="transmembrane region" description="Helical" evidence="12">
    <location>
        <begin position="242"/>
        <end position="261"/>
    </location>
</feature>
<comment type="catalytic activity">
    <reaction evidence="11">
        <text>K(+)(in) = K(+)(out)</text>
        <dbReference type="Rhea" id="RHEA:29463"/>
        <dbReference type="ChEBI" id="CHEBI:29103"/>
    </reaction>
</comment>
<feature type="transmembrane region" description="Helical" evidence="12">
    <location>
        <begin position="183"/>
        <end position="206"/>
    </location>
</feature>
<comment type="caution">
    <text evidence="15">The sequence shown here is derived from an EMBL/GenBank/DDBJ whole genome shotgun (WGS) entry which is preliminary data.</text>
</comment>
<dbReference type="GO" id="GO:0016020">
    <property type="term" value="C:membrane"/>
    <property type="evidence" value="ECO:0007669"/>
    <property type="project" value="UniProtKB-SubCell"/>
</dbReference>
<reference evidence="15 16" key="1">
    <citation type="journal article" date="2007" name="PLoS Pathog.">
        <title>Genome sequence of Babesia bovis and comparative analysis of apicomplexan hemoprotozoa.</title>
        <authorList>
            <person name="Brayton K.A."/>
            <person name="Lau A.O.T."/>
            <person name="Herndon D.R."/>
            <person name="Hannick L."/>
            <person name="Kappmeyer L.S."/>
            <person name="Berens S.J."/>
            <person name="Bidwell S.L."/>
            <person name="Brown W.C."/>
            <person name="Crabtree J."/>
            <person name="Fadrosh D."/>
            <person name="Feldblum T."/>
            <person name="Forberger H.A."/>
            <person name="Haas B.J."/>
            <person name="Howell J.M."/>
            <person name="Khouri H."/>
            <person name="Koo H."/>
            <person name="Mann D.J."/>
            <person name="Norimine J."/>
            <person name="Paulsen I.T."/>
            <person name="Radune D."/>
            <person name="Ren Q."/>
            <person name="Smith R.K. Jr."/>
            <person name="Suarez C.E."/>
            <person name="White O."/>
            <person name="Wortman J.R."/>
            <person name="Knowles D.P. Jr."/>
            <person name="McElwain T.F."/>
            <person name="Nene V.M."/>
        </authorList>
    </citation>
    <scope>NUCLEOTIDE SEQUENCE [LARGE SCALE GENOMIC DNA]</scope>
    <source>
        <strain evidence="15">T2Bo</strain>
    </source>
</reference>
<evidence type="ECO:0000256" key="6">
    <source>
        <dbReference type="ARBA" id="ARBA00022958"/>
    </source>
</evidence>
<dbReference type="Gene3D" id="1.10.287.70">
    <property type="match status" value="1"/>
</dbReference>
<evidence type="ECO:0000259" key="14">
    <source>
        <dbReference type="Pfam" id="PF22614"/>
    </source>
</evidence>
<feature type="domain" description="RCK N-terminal" evidence="14">
    <location>
        <begin position="601"/>
        <end position="706"/>
    </location>
</feature>
<dbReference type="Pfam" id="PF22614">
    <property type="entry name" value="Slo-like_RCK"/>
    <property type="match status" value="1"/>
</dbReference>
<accession>A7AU34</accession>
<keyword evidence="7 12" id="KW-1133">Transmembrane helix</keyword>
<evidence type="ECO:0000313" key="15">
    <source>
        <dbReference type="EMBL" id="EDO06445.1"/>
    </source>
</evidence>